<reference evidence="6 7" key="1">
    <citation type="submission" date="2018-11" db="EMBL/GenBank/DDBJ databases">
        <title>The genome draft of YIM 96095.</title>
        <authorList>
            <person name="Tang S.-K."/>
            <person name="Chunyu W.-X."/>
            <person name="Feng Y.-Z."/>
        </authorList>
    </citation>
    <scope>NUCLEOTIDE SEQUENCE [LARGE SCALE GENOMIC DNA]</scope>
    <source>
        <strain evidence="6 7">YIM 96095</strain>
    </source>
</reference>
<evidence type="ECO:0000313" key="7">
    <source>
        <dbReference type="Proteomes" id="UP000269198"/>
    </source>
</evidence>
<dbReference type="PANTHER" id="PTHR47053:SF1">
    <property type="entry name" value="MUREIN DD-ENDOPEPTIDASE MEPH-RELATED"/>
    <property type="match status" value="1"/>
</dbReference>
<proteinExistence type="inferred from homology"/>
<protein>
    <submittedName>
        <fullName evidence="6">NlpC/P60 family protein</fullName>
    </submittedName>
</protein>
<evidence type="ECO:0000256" key="3">
    <source>
        <dbReference type="ARBA" id="ARBA00022801"/>
    </source>
</evidence>
<name>A0A3N0E9F5_9ACTN</name>
<dbReference type="Gene3D" id="3.90.1720.10">
    <property type="entry name" value="endopeptidase domain like (from Nostoc punctiforme)"/>
    <property type="match status" value="1"/>
</dbReference>
<organism evidence="6 7">
    <name type="scientific">Halostreptopolyspora alba</name>
    <dbReference type="NCBI Taxonomy" id="2487137"/>
    <lineage>
        <taxon>Bacteria</taxon>
        <taxon>Bacillati</taxon>
        <taxon>Actinomycetota</taxon>
        <taxon>Actinomycetes</taxon>
        <taxon>Streptosporangiales</taxon>
        <taxon>Nocardiopsidaceae</taxon>
        <taxon>Halostreptopolyspora</taxon>
    </lineage>
</organism>
<dbReference type="AlphaFoldDB" id="A0A3N0E9F5"/>
<keyword evidence="4" id="KW-0788">Thiol protease</keyword>
<evidence type="ECO:0000313" key="6">
    <source>
        <dbReference type="EMBL" id="RNL84457.1"/>
    </source>
</evidence>
<dbReference type="Proteomes" id="UP000269198">
    <property type="component" value="Unassembled WGS sequence"/>
</dbReference>
<evidence type="ECO:0000259" key="5">
    <source>
        <dbReference type="PROSITE" id="PS51935"/>
    </source>
</evidence>
<dbReference type="InterPro" id="IPR051202">
    <property type="entry name" value="Peptidase_C40"/>
</dbReference>
<comment type="caution">
    <text evidence="6">The sequence shown here is derived from an EMBL/GenBank/DDBJ whole genome shotgun (WGS) entry which is preliminary data.</text>
</comment>
<dbReference type="PANTHER" id="PTHR47053">
    <property type="entry name" value="MUREIN DD-ENDOPEPTIDASE MEPH-RELATED"/>
    <property type="match status" value="1"/>
</dbReference>
<evidence type="ECO:0000256" key="2">
    <source>
        <dbReference type="ARBA" id="ARBA00022670"/>
    </source>
</evidence>
<dbReference type="GO" id="GO:0008234">
    <property type="term" value="F:cysteine-type peptidase activity"/>
    <property type="evidence" value="ECO:0007669"/>
    <property type="project" value="UniProtKB-KW"/>
</dbReference>
<evidence type="ECO:0000256" key="1">
    <source>
        <dbReference type="ARBA" id="ARBA00007074"/>
    </source>
</evidence>
<sequence length="143" mass="15138">MAAVTVLGLVTAAPVAAEERVRQESGVAVDAAEHAKKQVGKPYRYGGSGPGSFDCSGLVQWSYKQAGKSLSRTTYGQVAEGRAVKRSNLEKGDLVFFYSGPGHVGIYLGDGTMVHSPKPGRAVEVVNMSGYWDNNFSGARRVA</sequence>
<dbReference type="SUPFAM" id="SSF54001">
    <property type="entry name" value="Cysteine proteinases"/>
    <property type="match status" value="1"/>
</dbReference>
<keyword evidence="7" id="KW-1185">Reference proteome</keyword>
<accession>A0A3N0E9F5</accession>
<dbReference type="Pfam" id="PF00877">
    <property type="entry name" value="NLPC_P60"/>
    <property type="match status" value="1"/>
</dbReference>
<keyword evidence="2" id="KW-0645">Protease</keyword>
<dbReference type="OrthoDB" id="5244330at2"/>
<dbReference type="RefSeq" id="WP_123201627.1">
    <property type="nucleotide sequence ID" value="NZ_RJMB01000011.1"/>
</dbReference>
<dbReference type="EMBL" id="RJMB01000011">
    <property type="protein sequence ID" value="RNL84457.1"/>
    <property type="molecule type" value="Genomic_DNA"/>
</dbReference>
<feature type="domain" description="NlpC/P60" evidence="5">
    <location>
        <begin position="25"/>
        <end position="143"/>
    </location>
</feature>
<comment type="similarity">
    <text evidence="1">Belongs to the peptidase C40 family.</text>
</comment>
<dbReference type="GO" id="GO:0006508">
    <property type="term" value="P:proteolysis"/>
    <property type="evidence" value="ECO:0007669"/>
    <property type="project" value="UniProtKB-KW"/>
</dbReference>
<dbReference type="InterPro" id="IPR038765">
    <property type="entry name" value="Papain-like_cys_pep_sf"/>
</dbReference>
<evidence type="ECO:0000256" key="4">
    <source>
        <dbReference type="ARBA" id="ARBA00022807"/>
    </source>
</evidence>
<keyword evidence="3" id="KW-0378">Hydrolase</keyword>
<dbReference type="InterPro" id="IPR000064">
    <property type="entry name" value="NLP_P60_dom"/>
</dbReference>
<dbReference type="PROSITE" id="PS51935">
    <property type="entry name" value="NLPC_P60"/>
    <property type="match status" value="1"/>
</dbReference>
<gene>
    <name evidence="6" type="ORF">EFW17_12630</name>
</gene>